<evidence type="ECO:0000259" key="10">
    <source>
        <dbReference type="Pfam" id="PF02823"/>
    </source>
</evidence>
<dbReference type="InterPro" id="IPR020546">
    <property type="entry name" value="ATP_synth_F1_dsu/esu_N"/>
</dbReference>
<evidence type="ECO:0000256" key="8">
    <source>
        <dbReference type="HAMAP-Rule" id="MF_00530"/>
    </source>
</evidence>
<dbReference type="Proteomes" id="UP000178851">
    <property type="component" value="Unassembled WGS sequence"/>
</dbReference>
<evidence type="ECO:0000256" key="7">
    <source>
        <dbReference type="ARBA" id="ARBA00023310"/>
    </source>
</evidence>
<feature type="domain" description="ATP synthase F1 complex delta/epsilon subunit N-terminal" evidence="10">
    <location>
        <begin position="5"/>
        <end position="83"/>
    </location>
</feature>
<evidence type="ECO:0000256" key="3">
    <source>
        <dbReference type="ARBA" id="ARBA00022448"/>
    </source>
</evidence>
<evidence type="ECO:0000256" key="9">
    <source>
        <dbReference type="RuleBase" id="RU003656"/>
    </source>
</evidence>
<keyword evidence="4 8" id="KW-0406">Ion transport</keyword>
<keyword evidence="8" id="KW-0375">Hydrogen ion transport</keyword>
<gene>
    <name evidence="8" type="primary">atpC</name>
    <name evidence="11" type="ORF">A2627_04980</name>
</gene>
<dbReference type="NCBIfam" id="TIGR01216">
    <property type="entry name" value="ATP_synt_epsi"/>
    <property type="match status" value="1"/>
</dbReference>
<dbReference type="PANTHER" id="PTHR13822:SF10">
    <property type="entry name" value="ATP SYNTHASE EPSILON CHAIN, CHLOROPLASTIC"/>
    <property type="match status" value="1"/>
</dbReference>
<dbReference type="PANTHER" id="PTHR13822">
    <property type="entry name" value="ATP SYNTHASE DELTA/EPSILON CHAIN"/>
    <property type="match status" value="1"/>
</dbReference>
<dbReference type="GO" id="GO:0046933">
    <property type="term" value="F:proton-transporting ATP synthase activity, rotational mechanism"/>
    <property type="evidence" value="ECO:0007669"/>
    <property type="project" value="UniProtKB-UniRule"/>
</dbReference>
<protein>
    <recommendedName>
        <fullName evidence="8">ATP synthase epsilon chain</fullName>
    </recommendedName>
    <alternativeName>
        <fullName evidence="8">ATP synthase F1 sector epsilon subunit</fullName>
    </alternativeName>
    <alternativeName>
        <fullName evidence="8">F-ATPase epsilon subunit</fullName>
    </alternativeName>
</protein>
<keyword evidence="3 8" id="KW-0813">Transport</keyword>
<comment type="caution">
    <text evidence="11">The sequence shown here is derived from an EMBL/GenBank/DDBJ whole genome shotgun (WGS) entry which is preliminary data.</text>
</comment>
<keyword evidence="5 8" id="KW-0472">Membrane</keyword>
<dbReference type="Pfam" id="PF02823">
    <property type="entry name" value="ATP-synt_DE_N"/>
    <property type="match status" value="1"/>
</dbReference>
<accession>A0A1F7YCG4</accession>
<dbReference type="Gene3D" id="2.60.15.10">
    <property type="entry name" value="F0F1 ATP synthase delta/epsilon subunit, N-terminal"/>
    <property type="match status" value="1"/>
</dbReference>
<evidence type="ECO:0000256" key="6">
    <source>
        <dbReference type="ARBA" id="ARBA00023196"/>
    </source>
</evidence>
<dbReference type="InterPro" id="IPR036771">
    <property type="entry name" value="ATPsynth_dsu/esu_N"/>
</dbReference>
<reference evidence="11 12" key="1">
    <citation type="journal article" date="2016" name="Nat. Commun.">
        <title>Thousands of microbial genomes shed light on interconnected biogeochemical processes in an aquifer system.</title>
        <authorList>
            <person name="Anantharaman K."/>
            <person name="Brown C.T."/>
            <person name="Hug L.A."/>
            <person name="Sharon I."/>
            <person name="Castelle C.J."/>
            <person name="Probst A.J."/>
            <person name="Thomas B.C."/>
            <person name="Singh A."/>
            <person name="Wilkins M.J."/>
            <person name="Karaoz U."/>
            <person name="Brodie E.L."/>
            <person name="Williams K.H."/>
            <person name="Hubbard S.S."/>
            <person name="Banfield J.F."/>
        </authorList>
    </citation>
    <scope>NUCLEOTIDE SEQUENCE [LARGE SCALE GENOMIC DNA]</scope>
</reference>
<evidence type="ECO:0000313" key="11">
    <source>
        <dbReference type="EMBL" id="OGM24991.1"/>
    </source>
</evidence>
<evidence type="ECO:0000256" key="2">
    <source>
        <dbReference type="ARBA" id="ARBA00005712"/>
    </source>
</evidence>
<dbReference type="EMBL" id="MGGI01000024">
    <property type="protein sequence ID" value="OGM24991.1"/>
    <property type="molecule type" value="Genomic_DNA"/>
</dbReference>
<dbReference type="InterPro" id="IPR001469">
    <property type="entry name" value="ATP_synth_F1_dsu/esu"/>
</dbReference>
<evidence type="ECO:0000256" key="4">
    <source>
        <dbReference type="ARBA" id="ARBA00023065"/>
    </source>
</evidence>
<evidence type="ECO:0000313" key="12">
    <source>
        <dbReference type="Proteomes" id="UP000178851"/>
    </source>
</evidence>
<comment type="function">
    <text evidence="8">Produces ATP from ADP in the presence of a proton gradient across the membrane.</text>
</comment>
<name>A0A1F7YCG4_9BACT</name>
<dbReference type="GO" id="GO:0045259">
    <property type="term" value="C:proton-transporting ATP synthase complex"/>
    <property type="evidence" value="ECO:0007669"/>
    <property type="project" value="UniProtKB-KW"/>
</dbReference>
<dbReference type="SUPFAM" id="SSF51344">
    <property type="entry name" value="Epsilon subunit of F1F0-ATP synthase N-terminal domain"/>
    <property type="match status" value="1"/>
</dbReference>
<dbReference type="GO" id="GO:0005886">
    <property type="term" value="C:plasma membrane"/>
    <property type="evidence" value="ECO:0007669"/>
    <property type="project" value="UniProtKB-SubCell"/>
</dbReference>
<sequence>MITFPLEVLTPDGVVFSDQVNEVTVPGTRGILGILAKHAPLYAKLTHGELTIKKEGAEPSFISIGSGFIEVNPPKVKILVTRALKEEELIEQEILNAKARAEKILEEKPTGETLIQARLLLKQSLTDLSILRKRKKFSKNY</sequence>
<dbReference type="HAMAP" id="MF_00530">
    <property type="entry name" value="ATP_synth_epsil_bac"/>
    <property type="match status" value="1"/>
</dbReference>
<proteinExistence type="inferred from homology"/>
<comment type="subunit">
    <text evidence="8 9">F-type ATPases have 2 components, CF(1) - the catalytic core - and CF(0) - the membrane proton channel. CF(1) has five subunits: alpha(3), beta(3), gamma(1), delta(1), epsilon(1). CF(0) has three main subunits: a, b and c.</text>
</comment>
<evidence type="ECO:0000256" key="1">
    <source>
        <dbReference type="ARBA" id="ARBA00004184"/>
    </source>
</evidence>
<keyword evidence="7 8" id="KW-0066">ATP synthesis</keyword>
<evidence type="ECO:0000256" key="5">
    <source>
        <dbReference type="ARBA" id="ARBA00023136"/>
    </source>
</evidence>
<keyword evidence="6 8" id="KW-0139">CF(1)</keyword>
<keyword evidence="8" id="KW-1003">Cell membrane</keyword>
<dbReference type="GO" id="GO:0005524">
    <property type="term" value="F:ATP binding"/>
    <property type="evidence" value="ECO:0007669"/>
    <property type="project" value="UniProtKB-UniRule"/>
</dbReference>
<organism evidence="11 12">
    <name type="scientific">Candidatus Woesebacteria bacterium RIFCSPHIGHO2_01_FULL_39_28</name>
    <dbReference type="NCBI Taxonomy" id="1802496"/>
    <lineage>
        <taxon>Bacteria</taxon>
        <taxon>Candidatus Woeseibacteriota</taxon>
    </lineage>
</organism>
<comment type="subcellular location">
    <subcellularLocation>
        <location evidence="8">Cell membrane</location>
        <topology evidence="8">Peripheral membrane protein</topology>
    </subcellularLocation>
    <subcellularLocation>
        <location evidence="1">Endomembrane system</location>
        <topology evidence="1">Peripheral membrane protein</topology>
    </subcellularLocation>
</comment>
<dbReference type="CDD" id="cd12152">
    <property type="entry name" value="F1-ATPase_delta"/>
    <property type="match status" value="1"/>
</dbReference>
<comment type="similarity">
    <text evidence="2 8 9">Belongs to the ATPase epsilon chain family.</text>
</comment>
<dbReference type="GO" id="GO:0012505">
    <property type="term" value="C:endomembrane system"/>
    <property type="evidence" value="ECO:0007669"/>
    <property type="project" value="UniProtKB-SubCell"/>
</dbReference>
<dbReference type="AlphaFoldDB" id="A0A1F7YCG4"/>